<feature type="domain" description="FAM50A/XAP5 C-terminal" evidence="2">
    <location>
        <begin position="183"/>
        <end position="317"/>
    </location>
</feature>
<dbReference type="GO" id="GO:0006325">
    <property type="term" value="P:chromatin organization"/>
    <property type="evidence" value="ECO:0007669"/>
    <property type="project" value="TreeGrafter"/>
</dbReference>
<dbReference type="Proteomes" id="UP000332933">
    <property type="component" value="Unassembled WGS sequence"/>
</dbReference>
<dbReference type="Pfam" id="PF04921">
    <property type="entry name" value="XAP5"/>
    <property type="match status" value="1"/>
</dbReference>
<evidence type="ECO:0000256" key="1">
    <source>
        <dbReference type="SAM" id="MobiDB-lite"/>
    </source>
</evidence>
<gene>
    <name evidence="4" type="primary">Aste57867_13229</name>
    <name evidence="3" type="ORF">As57867_013180</name>
    <name evidence="4" type="ORF">ASTE57867_13229</name>
</gene>
<dbReference type="EMBL" id="CAADRA010005459">
    <property type="protein sequence ID" value="VFT90069.1"/>
    <property type="molecule type" value="Genomic_DNA"/>
</dbReference>
<name>A0A485KZA1_9STRA</name>
<evidence type="ECO:0000313" key="5">
    <source>
        <dbReference type="Proteomes" id="UP000332933"/>
    </source>
</evidence>
<reference evidence="3" key="2">
    <citation type="submission" date="2019-06" db="EMBL/GenBank/DDBJ databases">
        <title>Genomics analysis of Aphanomyces spp. identifies a new class of oomycete effector associated with host adaptation.</title>
        <authorList>
            <person name="Gaulin E."/>
        </authorList>
    </citation>
    <scope>NUCLEOTIDE SEQUENCE</scope>
    <source>
        <strain evidence="3">CBS 578.67</strain>
    </source>
</reference>
<feature type="region of interest" description="Disordered" evidence="1">
    <location>
        <begin position="95"/>
        <end position="132"/>
    </location>
</feature>
<dbReference type="OrthoDB" id="1562195at2759"/>
<dbReference type="PANTHER" id="PTHR12722:SF0">
    <property type="entry name" value="PROTEIN FAM50A"/>
    <property type="match status" value="1"/>
</dbReference>
<accession>A0A485KZA1</accession>
<organism evidence="4 5">
    <name type="scientific">Aphanomyces stellatus</name>
    <dbReference type="NCBI Taxonomy" id="120398"/>
    <lineage>
        <taxon>Eukaryota</taxon>
        <taxon>Sar</taxon>
        <taxon>Stramenopiles</taxon>
        <taxon>Oomycota</taxon>
        <taxon>Saprolegniomycetes</taxon>
        <taxon>Saprolegniales</taxon>
        <taxon>Verrucalvaceae</taxon>
        <taxon>Aphanomyces</taxon>
    </lineage>
</organism>
<sequence length="327" mass="37834">MSDIRRYGSSGIHTVEGNVAGTLAAQFAREREKQEKEYADKKKQIEQENARASRIDKNFESHTDAASEAEFKRQTVGLVTAAEFRKRRENCMLMNDEKDDEADELQPAKRAKPAPKKKKSKPLSFSMDSEDEEAAKPVAKKKIKCPFVETAFLPDKEREEEIAREKTRLAKEWHEEQERIKNENVNVAFSYWDGIGHRQNLTVTKRTTIRQFLDAVRQSLLKSFPALRGVSVDNLLYIKEDLIIPHHLSFYDLIVTQARGKSGPLFHFGIRRDLRPVNDVRVEKEDSHAGKVTLRAWYEKHKHIFPASRWELYAPAVPRDSPYSLRD</sequence>
<evidence type="ECO:0000313" key="3">
    <source>
        <dbReference type="EMBL" id="KAF0696016.1"/>
    </source>
</evidence>
<dbReference type="AlphaFoldDB" id="A0A485KZA1"/>
<dbReference type="InterPro" id="IPR048337">
    <property type="entry name" value="FAM50A/XAP5_C"/>
</dbReference>
<protein>
    <submittedName>
        <fullName evidence="4">Aste57867_13229 protein</fullName>
    </submittedName>
</protein>
<feature type="compositionally biased region" description="Basic residues" evidence="1">
    <location>
        <begin position="109"/>
        <end position="121"/>
    </location>
</feature>
<evidence type="ECO:0000313" key="4">
    <source>
        <dbReference type="EMBL" id="VFT90069.1"/>
    </source>
</evidence>
<dbReference type="InterPro" id="IPR007005">
    <property type="entry name" value="XAP5"/>
</dbReference>
<evidence type="ECO:0000259" key="2">
    <source>
        <dbReference type="Pfam" id="PF04921"/>
    </source>
</evidence>
<keyword evidence="5" id="KW-1185">Reference proteome</keyword>
<feature type="region of interest" description="Disordered" evidence="1">
    <location>
        <begin position="31"/>
        <end position="68"/>
    </location>
</feature>
<dbReference type="GO" id="GO:0005634">
    <property type="term" value="C:nucleus"/>
    <property type="evidence" value="ECO:0007669"/>
    <property type="project" value="InterPro"/>
</dbReference>
<dbReference type="PANTHER" id="PTHR12722">
    <property type="entry name" value="XAP-5 PROTEIN-RELATED"/>
    <property type="match status" value="1"/>
</dbReference>
<dbReference type="EMBL" id="VJMH01005438">
    <property type="protein sequence ID" value="KAF0696016.1"/>
    <property type="molecule type" value="Genomic_DNA"/>
</dbReference>
<reference evidence="4 5" key="1">
    <citation type="submission" date="2019-03" db="EMBL/GenBank/DDBJ databases">
        <authorList>
            <person name="Gaulin E."/>
            <person name="Dumas B."/>
        </authorList>
    </citation>
    <scope>NUCLEOTIDE SEQUENCE [LARGE SCALE GENOMIC DNA]</scope>
    <source>
        <strain evidence="4">CBS 568.67</strain>
    </source>
</reference>
<proteinExistence type="predicted"/>